<comment type="caution">
    <text evidence="5">The sequence shown here is derived from an EMBL/GenBank/DDBJ whole genome shotgun (WGS) entry which is preliminary data.</text>
</comment>
<keyword evidence="6" id="KW-1185">Reference proteome</keyword>
<organism evidence="5 6">
    <name type="scientific">Candidatus Manganitrophus noduliformans</name>
    <dbReference type="NCBI Taxonomy" id="2606439"/>
    <lineage>
        <taxon>Bacteria</taxon>
        <taxon>Pseudomonadati</taxon>
        <taxon>Nitrospirota</taxon>
        <taxon>Nitrospiria</taxon>
        <taxon>Candidatus Troglogloeales</taxon>
        <taxon>Candidatus Manganitrophaceae</taxon>
        <taxon>Candidatus Manganitrophus</taxon>
    </lineage>
</organism>
<feature type="compositionally biased region" description="Low complexity" evidence="1">
    <location>
        <begin position="641"/>
        <end position="658"/>
    </location>
</feature>
<evidence type="ECO:0000259" key="4">
    <source>
        <dbReference type="Pfam" id="PF22680"/>
    </source>
</evidence>
<dbReference type="RefSeq" id="WP_168061040.1">
    <property type="nucleotide sequence ID" value="NZ_VTOW01000002.1"/>
</dbReference>
<protein>
    <submittedName>
        <fullName evidence="5">DUF4091 domain-containing protein</fullName>
    </submittedName>
</protein>
<dbReference type="Proteomes" id="UP000534783">
    <property type="component" value="Unassembled WGS sequence"/>
</dbReference>
<gene>
    <name evidence="5" type="ORF">MNODULE_14455</name>
</gene>
<feature type="compositionally biased region" description="Pro residues" evidence="1">
    <location>
        <begin position="591"/>
        <end position="603"/>
    </location>
</feature>
<feature type="chain" id="PRO_5031095521" evidence="2">
    <location>
        <begin position="29"/>
        <end position="705"/>
    </location>
</feature>
<dbReference type="InterPro" id="IPR053850">
    <property type="entry name" value="Glyco_hydro_123_N_2"/>
</dbReference>
<dbReference type="AlphaFoldDB" id="A0A7X6DRK5"/>
<evidence type="ECO:0000313" key="6">
    <source>
        <dbReference type="Proteomes" id="UP000534783"/>
    </source>
</evidence>
<sequence>MRKSVFATTALAALTLFVSLWSAGAAGAMTVWTEHATVKIRRTTSPKTSQTAAVLKAAKNEFEAFQLVVTANSGALSGVDVNVSDLRDDHGNTIPADQIMIYNQAYINVTTVSTIQGATGEWPDALIPKKDAYFGEVRNAFPFSVASGRNQPVWIEVYVPSTAAAGVYTGSATVTASGRNPVVVPIQLTVWNFTLPSTSTLKSAHSIDYHLVPVGHGLGSYTSPPSSSHLRLVKLYAKANLLHRLTTNYLPAPQAMGGVSNSQISWGPFDTTFGPLFDGTEALPGGKLPGAKMTSYSMSFSGHDTNTTFLRGIATHAKAKGWFDRLFQYTLDEPSTSAHWQTIRTRANALHQADPELMAGVTTSIQNATSNNAAGLIDLFIPTIRFMDNKPYGREPGGEVPGGAGTIGNQRSKYPQETWWYQACGSHGCGMVGGGVFDSEGYHLDWPSYMIDLPAPFSRIMEWMSFKYNLQGELYYDMVYAYGRRDPWVGQYDFGGNGDGTLYYPGRPNKIGGTSHIPIESIRLKLLREGMEDYEYLHLLKTLGEEGYADEQVAQVVTNVYTWSKNPLLLYDAREKMGTRISVLQGGANPAPTPSPEPPPPADPGSDPDPDAGAGAGSGTDPDPDSESDPPISKDPDPISKDPGPITPSTGESGSSSGVQFGGCSLLRTTGEASPPMEAVAYLLLFFSPFCGVVWRKIRVFARLR</sequence>
<evidence type="ECO:0000313" key="5">
    <source>
        <dbReference type="EMBL" id="NKE71947.1"/>
    </source>
</evidence>
<feature type="region of interest" description="Disordered" evidence="1">
    <location>
        <begin position="584"/>
        <end position="659"/>
    </location>
</feature>
<dbReference type="InterPro" id="IPR025150">
    <property type="entry name" value="GH123_cat"/>
</dbReference>
<dbReference type="Pfam" id="PF22680">
    <property type="entry name" value="Glyco_hydro_123_N_2"/>
    <property type="match status" value="1"/>
</dbReference>
<reference evidence="5 6" key="1">
    <citation type="journal article" date="2020" name="Nature">
        <title>Bacterial chemolithoautotrophy via manganese oxidation.</title>
        <authorList>
            <person name="Yu H."/>
            <person name="Leadbetter J.R."/>
        </authorList>
    </citation>
    <scope>NUCLEOTIDE SEQUENCE [LARGE SCALE GENOMIC DNA]</scope>
    <source>
        <strain evidence="5 6">Mn-1</strain>
    </source>
</reference>
<proteinExistence type="predicted"/>
<evidence type="ECO:0000256" key="2">
    <source>
        <dbReference type="SAM" id="SignalP"/>
    </source>
</evidence>
<accession>A0A7X6DRK5</accession>
<keyword evidence="2" id="KW-0732">Signal</keyword>
<evidence type="ECO:0000256" key="1">
    <source>
        <dbReference type="SAM" id="MobiDB-lite"/>
    </source>
</evidence>
<feature type="signal peptide" evidence="2">
    <location>
        <begin position="1"/>
        <end position="28"/>
    </location>
</feature>
<dbReference type="EMBL" id="VTOW01000002">
    <property type="protein sequence ID" value="NKE71947.1"/>
    <property type="molecule type" value="Genomic_DNA"/>
</dbReference>
<feature type="domain" description="Glycoside hydrolase 123 N-terminal" evidence="4">
    <location>
        <begin position="45"/>
        <end position="175"/>
    </location>
</feature>
<feature type="domain" description="Glycoside hydrolase 123 catalytic" evidence="3">
    <location>
        <begin position="307"/>
        <end position="540"/>
    </location>
</feature>
<dbReference type="Pfam" id="PF13320">
    <property type="entry name" value="GH123_cat"/>
    <property type="match status" value="1"/>
</dbReference>
<evidence type="ECO:0000259" key="3">
    <source>
        <dbReference type="Pfam" id="PF13320"/>
    </source>
</evidence>
<name>A0A7X6DRK5_9BACT</name>